<feature type="domain" description="MobA-like NTP transferase" evidence="8">
    <location>
        <begin position="4"/>
        <end position="160"/>
    </location>
</feature>
<dbReference type="PaxDb" id="123214-PERMA_1656"/>
<dbReference type="Gene3D" id="3.90.550.10">
    <property type="entry name" value="Spore Coat Polysaccharide Biosynthesis Protein SpsA, Chain A"/>
    <property type="match status" value="1"/>
</dbReference>
<evidence type="ECO:0000313" key="10">
    <source>
        <dbReference type="Proteomes" id="UP000001366"/>
    </source>
</evidence>
<dbReference type="GO" id="GO:0046872">
    <property type="term" value="F:metal ion binding"/>
    <property type="evidence" value="ECO:0007669"/>
    <property type="project" value="UniProtKB-KW"/>
</dbReference>
<dbReference type="AlphaFoldDB" id="C0QRX6"/>
<dbReference type="PANTHER" id="PTHR19136:SF81">
    <property type="entry name" value="MOLYBDENUM COFACTOR GUANYLYLTRANSFERASE"/>
    <property type="match status" value="1"/>
</dbReference>
<protein>
    <submittedName>
        <fullName evidence="9">Putative molybdopterin-guanine biosynthesis protein</fullName>
    </submittedName>
</protein>
<accession>C0QRX6</accession>
<dbReference type="InterPro" id="IPR025877">
    <property type="entry name" value="MobA-like_NTP_Trfase"/>
</dbReference>
<dbReference type="STRING" id="123214.PERMA_1656"/>
<keyword evidence="3" id="KW-0479">Metal-binding</keyword>
<keyword evidence="1" id="KW-0963">Cytoplasm</keyword>
<dbReference type="InterPro" id="IPR029044">
    <property type="entry name" value="Nucleotide-diphossugar_trans"/>
</dbReference>
<keyword evidence="7" id="KW-0501">Molybdenum cofactor biosynthesis</keyword>
<proteinExistence type="predicted"/>
<dbReference type="CDD" id="cd02503">
    <property type="entry name" value="MobA"/>
    <property type="match status" value="1"/>
</dbReference>
<dbReference type="InterPro" id="IPR013482">
    <property type="entry name" value="Molybde_CF_guanTrfase"/>
</dbReference>
<keyword evidence="4" id="KW-0547">Nucleotide-binding</keyword>
<keyword evidence="6" id="KW-0342">GTP-binding</keyword>
<dbReference type="GO" id="GO:0016779">
    <property type="term" value="F:nucleotidyltransferase activity"/>
    <property type="evidence" value="ECO:0007669"/>
    <property type="project" value="TreeGrafter"/>
</dbReference>
<dbReference type="OrthoDB" id="9786803at2"/>
<reference evidence="9 10" key="1">
    <citation type="journal article" date="2009" name="J. Bacteriol.">
        <title>Complete and draft genome sequences of six members of the Aquificales.</title>
        <authorList>
            <person name="Reysenbach A.L."/>
            <person name="Hamamura N."/>
            <person name="Podar M."/>
            <person name="Griffiths E."/>
            <person name="Ferreira S."/>
            <person name="Hochstein R."/>
            <person name="Heidelberg J."/>
            <person name="Johnson J."/>
            <person name="Mead D."/>
            <person name="Pohorille A."/>
            <person name="Sarmiento M."/>
            <person name="Schweighofer K."/>
            <person name="Seshadri R."/>
            <person name="Voytek M.A."/>
        </authorList>
    </citation>
    <scope>NUCLEOTIDE SEQUENCE [LARGE SCALE GENOMIC DNA]</scope>
    <source>
        <strain evidence="10">DSM 14350 / EX-H1</strain>
    </source>
</reference>
<keyword evidence="10" id="KW-1185">Reference proteome</keyword>
<dbReference type="Proteomes" id="UP000001366">
    <property type="component" value="Chromosome"/>
</dbReference>
<evidence type="ECO:0000256" key="4">
    <source>
        <dbReference type="ARBA" id="ARBA00022741"/>
    </source>
</evidence>
<dbReference type="HOGENOM" id="CLU_055597_2_1_0"/>
<name>C0QRX6_PERMH</name>
<dbReference type="SUPFAM" id="SSF53448">
    <property type="entry name" value="Nucleotide-diphospho-sugar transferases"/>
    <property type="match status" value="1"/>
</dbReference>
<evidence type="ECO:0000259" key="8">
    <source>
        <dbReference type="Pfam" id="PF12804"/>
    </source>
</evidence>
<evidence type="ECO:0000256" key="2">
    <source>
        <dbReference type="ARBA" id="ARBA00022679"/>
    </source>
</evidence>
<keyword evidence="2" id="KW-0808">Transferase</keyword>
<evidence type="ECO:0000256" key="5">
    <source>
        <dbReference type="ARBA" id="ARBA00022842"/>
    </source>
</evidence>
<evidence type="ECO:0000313" key="9">
    <source>
        <dbReference type="EMBL" id="ACO03985.1"/>
    </source>
</evidence>
<keyword evidence="5" id="KW-0460">Magnesium</keyword>
<gene>
    <name evidence="9" type="ordered locus">PERMA_1656</name>
</gene>
<evidence type="ECO:0000256" key="6">
    <source>
        <dbReference type="ARBA" id="ARBA00023134"/>
    </source>
</evidence>
<dbReference type="RefSeq" id="WP_012676223.1">
    <property type="nucleotide sequence ID" value="NC_012440.1"/>
</dbReference>
<dbReference type="GO" id="GO:0005525">
    <property type="term" value="F:GTP binding"/>
    <property type="evidence" value="ECO:0007669"/>
    <property type="project" value="UniProtKB-KW"/>
</dbReference>
<dbReference type="eggNOG" id="COG0746">
    <property type="taxonomic scope" value="Bacteria"/>
</dbReference>
<organism evidence="9 10">
    <name type="scientific">Persephonella marina (strain DSM 14350 / EX-H1)</name>
    <dbReference type="NCBI Taxonomy" id="123214"/>
    <lineage>
        <taxon>Bacteria</taxon>
        <taxon>Pseudomonadati</taxon>
        <taxon>Aquificota</taxon>
        <taxon>Aquificia</taxon>
        <taxon>Aquificales</taxon>
        <taxon>Hydrogenothermaceae</taxon>
        <taxon>Persephonella</taxon>
    </lineage>
</organism>
<evidence type="ECO:0000256" key="7">
    <source>
        <dbReference type="ARBA" id="ARBA00023150"/>
    </source>
</evidence>
<evidence type="ECO:0000256" key="3">
    <source>
        <dbReference type="ARBA" id="ARBA00022723"/>
    </source>
</evidence>
<dbReference type="EMBL" id="CP001230">
    <property type="protein sequence ID" value="ACO03985.1"/>
    <property type="molecule type" value="Genomic_DNA"/>
</dbReference>
<dbReference type="PANTHER" id="PTHR19136">
    <property type="entry name" value="MOLYBDENUM COFACTOR GUANYLYLTRANSFERASE"/>
    <property type="match status" value="1"/>
</dbReference>
<dbReference type="GO" id="GO:0006777">
    <property type="term" value="P:Mo-molybdopterin cofactor biosynthetic process"/>
    <property type="evidence" value="ECO:0007669"/>
    <property type="project" value="UniProtKB-KW"/>
</dbReference>
<evidence type="ECO:0000256" key="1">
    <source>
        <dbReference type="ARBA" id="ARBA00022490"/>
    </source>
</evidence>
<dbReference type="Pfam" id="PF12804">
    <property type="entry name" value="NTP_transf_3"/>
    <property type="match status" value="1"/>
</dbReference>
<dbReference type="KEGG" id="pmx:PERMA_1656"/>
<sequence>MITGVVLAGGESKRMGRDKAFLELCGKTFLRHILEKLDIYCDQIIISGNREKDLYMKETYDLKADFVFVKDIEPYSGPLNGIISCIDHINHDLVFISTCDTPLLKPDIIPFLIDEIDDYEAVIPVIKGKFQPLNTVYRKSALLKGREAYHEKGIRSLYRWIKLIRHKKIFEDKILNIDRDLSSYLSINTPQLYEAVKRKVKEC</sequence>